<dbReference type="EMBL" id="JAHLFE010000149">
    <property type="protein sequence ID" value="MBU3844666.1"/>
    <property type="molecule type" value="Genomic_DNA"/>
</dbReference>
<dbReference type="PANTHER" id="PTHR36566:SF1">
    <property type="entry name" value="PYRIDINIUM-3,5-BISTHIOCARBOXYLIC ACID MONONUCLEOTIDE NICKEL INSERTION PROTEIN"/>
    <property type="match status" value="1"/>
</dbReference>
<dbReference type="InterPro" id="IPR002822">
    <property type="entry name" value="Ni_insertion"/>
</dbReference>
<feature type="region of interest" description="Disordered" evidence="3">
    <location>
        <begin position="106"/>
        <end position="134"/>
    </location>
</feature>
<feature type="compositionally biased region" description="Basic and acidic residues" evidence="3">
    <location>
        <begin position="113"/>
        <end position="129"/>
    </location>
</feature>
<dbReference type="HAMAP" id="MF_01074">
    <property type="entry name" value="LarC"/>
    <property type="match status" value="1"/>
</dbReference>
<keyword evidence="1 2" id="KW-0533">Nickel</keyword>
<comment type="similarity">
    <text evidence="2">Belongs to the LarC family.</text>
</comment>
<evidence type="ECO:0000256" key="1">
    <source>
        <dbReference type="ARBA" id="ARBA00022596"/>
    </source>
</evidence>
<sequence>MSVLHLDLQRGASGDMLVAALLDVGANLDLVTATLQSLGLSGFNIEVKRVTKAALDMCDFDVKLDVDNHDHDMAYLYPHMMQPPAEQATGGIRIRGPVSAQAQAAYQATGHVPSHEHDHVHPHEHDHDHAHGHHHHVQLQDVVDIINKSSASAEAKALAIKVFTIIAHAEAKAHGTSVNEVHFHEVGGLDSIADILAFAVCVTSLGITKTYATPLGEGYGEVVCQHGLLPIPVPAVENISREHHLPLQTGRCYGELVTPTGAACIAALEPDFGPVPTHTLRSSGYGAGKRAYEKPSFVRARLIEIVDPAAISTTSSTIGVTCANGVTPDAAVCYRDDICELKTNIDDLSGELLGHLMDKLLLAGAADVAYHPIMMKKNRPAVELCVMCHEEQISKLAAVIFTESTAIGLRICRQERLLLGRQAEEFQSSLGVVKVKHCQLDPELQAAGDAAGDIAVAYPEYESLKDLAAAKQLPLKVVEAIVRGELYQQALTKREGKV</sequence>
<comment type="caution">
    <text evidence="4">The sequence shown here is derived from an EMBL/GenBank/DDBJ whole genome shotgun (WGS) entry which is preliminary data.</text>
</comment>
<organism evidence="4 5">
    <name type="scientific">Candidatus Anaerobiospirillum pullicola</name>
    <dbReference type="NCBI Taxonomy" id="2838451"/>
    <lineage>
        <taxon>Bacteria</taxon>
        <taxon>Pseudomonadati</taxon>
        <taxon>Pseudomonadota</taxon>
        <taxon>Gammaproteobacteria</taxon>
        <taxon>Aeromonadales</taxon>
        <taxon>Succinivibrionaceae</taxon>
        <taxon>Anaerobiospirillum</taxon>
    </lineage>
</organism>
<dbReference type="GO" id="GO:0016829">
    <property type="term" value="F:lyase activity"/>
    <property type="evidence" value="ECO:0007669"/>
    <property type="project" value="UniProtKB-UniRule"/>
</dbReference>
<dbReference type="GO" id="GO:0016151">
    <property type="term" value="F:nickel cation binding"/>
    <property type="evidence" value="ECO:0007669"/>
    <property type="project" value="UniProtKB-UniRule"/>
</dbReference>
<dbReference type="Pfam" id="PF01969">
    <property type="entry name" value="Ni_insertion"/>
    <property type="match status" value="1"/>
</dbReference>
<accession>A0A948TGX8</accession>
<evidence type="ECO:0000256" key="2">
    <source>
        <dbReference type="HAMAP-Rule" id="MF_01074"/>
    </source>
</evidence>
<reference evidence="4" key="2">
    <citation type="submission" date="2021-04" db="EMBL/GenBank/DDBJ databases">
        <authorList>
            <person name="Gilroy R."/>
        </authorList>
    </citation>
    <scope>NUCLEOTIDE SEQUENCE</scope>
    <source>
        <strain evidence="4">378</strain>
    </source>
</reference>
<evidence type="ECO:0000313" key="5">
    <source>
        <dbReference type="Proteomes" id="UP000733611"/>
    </source>
</evidence>
<proteinExistence type="inferred from homology"/>
<dbReference type="Proteomes" id="UP000733611">
    <property type="component" value="Unassembled WGS sequence"/>
</dbReference>
<gene>
    <name evidence="4" type="ORF">H9847_07350</name>
</gene>
<dbReference type="PANTHER" id="PTHR36566">
    <property type="entry name" value="NICKEL INSERTION PROTEIN-RELATED"/>
    <property type="match status" value="1"/>
</dbReference>
<keyword evidence="2" id="KW-0456">Lyase</keyword>
<dbReference type="AlphaFoldDB" id="A0A948TGX8"/>
<protein>
    <recommendedName>
        <fullName evidence="2">Putative nickel insertion protein</fullName>
    </recommendedName>
</protein>
<evidence type="ECO:0000256" key="3">
    <source>
        <dbReference type="SAM" id="MobiDB-lite"/>
    </source>
</evidence>
<reference evidence="4" key="1">
    <citation type="journal article" date="2021" name="PeerJ">
        <title>Extensive microbial diversity within the chicken gut microbiome revealed by metagenomics and culture.</title>
        <authorList>
            <person name="Gilroy R."/>
            <person name="Ravi A."/>
            <person name="Getino M."/>
            <person name="Pursley I."/>
            <person name="Horton D.L."/>
            <person name="Alikhan N.F."/>
            <person name="Baker D."/>
            <person name="Gharbi K."/>
            <person name="Hall N."/>
            <person name="Watson M."/>
            <person name="Adriaenssens E.M."/>
            <person name="Foster-Nyarko E."/>
            <person name="Jarju S."/>
            <person name="Secka A."/>
            <person name="Antonio M."/>
            <person name="Oren A."/>
            <person name="Chaudhuri R.R."/>
            <person name="La Ragione R."/>
            <person name="Hildebrand F."/>
            <person name="Pallen M.J."/>
        </authorList>
    </citation>
    <scope>NUCLEOTIDE SEQUENCE</scope>
    <source>
        <strain evidence="4">378</strain>
    </source>
</reference>
<evidence type="ECO:0000313" key="4">
    <source>
        <dbReference type="EMBL" id="MBU3844666.1"/>
    </source>
</evidence>
<dbReference type="Gene3D" id="3.30.70.1380">
    <property type="entry name" value="Transcriptional regulatory protein pf0864 domain like"/>
    <property type="match status" value="1"/>
</dbReference>
<name>A0A948TGX8_9GAMM</name>